<keyword evidence="7" id="KW-1133">Transmembrane helix</keyword>
<dbReference type="GO" id="GO:0000155">
    <property type="term" value="F:phosphorelay sensor kinase activity"/>
    <property type="evidence" value="ECO:0007669"/>
    <property type="project" value="InterPro"/>
</dbReference>
<dbReference type="InterPro" id="IPR003661">
    <property type="entry name" value="HisK_dim/P_dom"/>
</dbReference>
<dbReference type="InterPro" id="IPR036890">
    <property type="entry name" value="HATPase_C_sf"/>
</dbReference>
<keyword evidence="7" id="KW-0472">Membrane</keyword>
<keyword evidence="7" id="KW-0812">Transmembrane</keyword>
<feature type="transmembrane region" description="Helical" evidence="7">
    <location>
        <begin position="127"/>
        <end position="146"/>
    </location>
</feature>
<dbReference type="InterPro" id="IPR003594">
    <property type="entry name" value="HATPase_dom"/>
</dbReference>
<dbReference type="PANTHER" id="PTHR43711:SF1">
    <property type="entry name" value="HISTIDINE KINASE 1"/>
    <property type="match status" value="1"/>
</dbReference>
<evidence type="ECO:0000256" key="2">
    <source>
        <dbReference type="ARBA" id="ARBA00012438"/>
    </source>
</evidence>
<keyword evidence="10" id="KW-1185">Reference proteome</keyword>
<feature type="transmembrane region" description="Helical" evidence="7">
    <location>
        <begin position="158"/>
        <end position="177"/>
    </location>
</feature>
<dbReference type="PANTHER" id="PTHR43711">
    <property type="entry name" value="TWO-COMPONENT HISTIDINE KINASE"/>
    <property type="match status" value="1"/>
</dbReference>
<dbReference type="RefSeq" id="WP_132324918.1">
    <property type="nucleotide sequence ID" value="NZ_FWZT01000030.1"/>
</dbReference>
<evidence type="ECO:0000256" key="6">
    <source>
        <dbReference type="ARBA" id="ARBA00023012"/>
    </source>
</evidence>
<dbReference type="InterPro" id="IPR036097">
    <property type="entry name" value="HisK_dim/P_sf"/>
</dbReference>
<feature type="domain" description="Histidine kinase" evidence="8">
    <location>
        <begin position="192"/>
        <end position="417"/>
    </location>
</feature>
<reference evidence="10" key="1">
    <citation type="submission" date="2017-04" db="EMBL/GenBank/DDBJ databases">
        <authorList>
            <person name="Varghese N."/>
            <person name="Submissions S."/>
        </authorList>
    </citation>
    <scope>NUCLEOTIDE SEQUENCE [LARGE SCALE GENOMIC DNA]</scope>
    <source>
        <strain evidence="10">RKEM611</strain>
    </source>
</reference>
<dbReference type="Pfam" id="PF02518">
    <property type="entry name" value="HATPase_c"/>
    <property type="match status" value="1"/>
</dbReference>
<evidence type="ECO:0000256" key="5">
    <source>
        <dbReference type="ARBA" id="ARBA00022777"/>
    </source>
</evidence>
<dbReference type="STRING" id="1513793.SAMN06296036_13057"/>
<dbReference type="EMBL" id="FWZT01000030">
    <property type="protein sequence ID" value="SMF76721.1"/>
    <property type="molecule type" value="Genomic_DNA"/>
</dbReference>
<dbReference type="PROSITE" id="PS51257">
    <property type="entry name" value="PROKAR_LIPOPROTEIN"/>
    <property type="match status" value="1"/>
</dbReference>
<proteinExistence type="predicted"/>
<keyword evidence="4" id="KW-0808">Transferase</keyword>
<feature type="transmembrane region" description="Helical" evidence="7">
    <location>
        <begin position="98"/>
        <end position="115"/>
    </location>
</feature>
<dbReference type="CDD" id="cd00082">
    <property type="entry name" value="HisKA"/>
    <property type="match status" value="1"/>
</dbReference>
<name>A0A1Y6CUZ6_9BACT</name>
<feature type="transmembrane region" description="Helical" evidence="7">
    <location>
        <begin position="73"/>
        <end position="92"/>
    </location>
</feature>
<dbReference type="PROSITE" id="PS50109">
    <property type="entry name" value="HIS_KIN"/>
    <property type="match status" value="1"/>
</dbReference>
<evidence type="ECO:0000313" key="9">
    <source>
        <dbReference type="EMBL" id="SMF76721.1"/>
    </source>
</evidence>
<dbReference type="CDD" id="cd00075">
    <property type="entry name" value="HATPase"/>
    <property type="match status" value="1"/>
</dbReference>
<keyword evidence="3" id="KW-0597">Phosphoprotein</keyword>
<feature type="transmembrane region" description="Helical" evidence="7">
    <location>
        <begin position="20"/>
        <end position="40"/>
    </location>
</feature>
<feature type="transmembrane region" description="Helical" evidence="7">
    <location>
        <begin position="46"/>
        <end position="66"/>
    </location>
</feature>
<evidence type="ECO:0000256" key="7">
    <source>
        <dbReference type="SAM" id="Phobius"/>
    </source>
</evidence>
<sequence>MHIVTIKQKLKRLGPQEKLVFIFSFIAIFTACFMAVILAVTGQEPFAIRLAAFGLLYTLPVLVQYYQRSLRHSMMAILTLTTVAIALVVGFKDGMYDAGWYWLTILPITGGLLARRFGVLFGSGCQWTLLLLNVYLDLIAGYGAGLPDDYTFKVSGALVFQALVPMVVWQFLIINTWELESKTKKVDTLLKIVTHDIANPLTVIHGMSEAILTFKTIDPKVAGVLRKIHKSSSDIREILIRVKNLQAMKSAKLKVEVSNVSLRAVLDQVETTFESKLRAKGISYRLDFGAHEDLQVLAEPTTLRNDVFNNLISNAIKFSKPDSEILVEVSIDHEKIHVKVCDSGIGMSKELQKDVFDEFKETSRLGTDGEEGTGFGLPIVKYLVAAYGGYIQVESRAIEQFPESHGTTFHVFLEKASSDPATHTIDSARKIA</sequence>
<dbReference type="Proteomes" id="UP000192907">
    <property type="component" value="Unassembled WGS sequence"/>
</dbReference>
<evidence type="ECO:0000256" key="4">
    <source>
        <dbReference type="ARBA" id="ARBA00022679"/>
    </source>
</evidence>
<comment type="catalytic activity">
    <reaction evidence="1">
        <text>ATP + protein L-histidine = ADP + protein N-phospho-L-histidine.</text>
        <dbReference type="EC" id="2.7.13.3"/>
    </reaction>
</comment>
<organism evidence="9 10">
    <name type="scientific">Pseudobacteriovorax antillogorgiicola</name>
    <dbReference type="NCBI Taxonomy" id="1513793"/>
    <lineage>
        <taxon>Bacteria</taxon>
        <taxon>Pseudomonadati</taxon>
        <taxon>Bdellovibrionota</taxon>
        <taxon>Oligoflexia</taxon>
        <taxon>Oligoflexales</taxon>
        <taxon>Pseudobacteriovoracaceae</taxon>
        <taxon>Pseudobacteriovorax</taxon>
    </lineage>
</organism>
<dbReference type="AlphaFoldDB" id="A0A1Y6CUZ6"/>
<dbReference type="SMART" id="SM00387">
    <property type="entry name" value="HATPase_c"/>
    <property type="match status" value="1"/>
</dbReference>
<dbReference type="OrthoDB" id="5291927at2"/>
<protein>
    <recommendedName>
        <fullName evidence="2">histidine kinase</fullName>
        <ecNumber evidence="2">2.7.13.3</ecNumber>
    </recommendedName>
</protein>
<dbReference type="InterPro" id="IPR004358">
    <property type="entry name" value="Sig_transdc_His_kin-like_C"/>
</dbReference>
<evidence type="ECO:0000259" key="8">
    <source>
        <dbReference type="PROSITE" id="PS50109"/>
    </source>
</evidence>
<dbReference type="SUPFAM" id="SSF55874">
    <property type="entry name" value="ATPase domain of HSP90 chaperone/DNA topoisomerase II/histidine kinase"/>
    <property type="match status" value="1"/>
</dbReference>
<dbReference type="Gene3D" id="1.10.287.130">
    <property type="match status" value="1"/>
</dbReference>
<evidence type="ECO:0000256" key="3">
    <source>
        <dbReference type="ARBA" id="ARBA00022553"/>
    </source>
</evidence>
<dbReference type="InterPro" id="IPR005467">
    <property type="entry name" value="His_kinase_dom"/>
</dbReference>
<dbReference type="SUPFAM" id="SSF47384">
    <property type="entry name" value="Homodimeric domain of signal transducing histidine kinase"/>
    <property type="match status" value="1"/>
</dbReference>
<dbReference type="InterPro" id="IPR050736">
    <property type="entry name" value="Sensor_HK_Regulatory"/>
</dbReference>
<dbReference type="EC" id="2.7.13.3" evidence="2"/>
<dbReference type="PRINTS" id="PR00344">
    <property type="entry name" value="BCTRLSENSOR"/>
</dbReference>
<evidence type="ECO:0000313" key="10">
    <source>
        <dbReference type="Proteomes" id="UP000192907"/>
    </source>
</evidence>
<evidence type="ECO:0000256" key="1">
    <source>
        <dbReference type="ARBA" id="ARBA00000085"/>
    </source>
</evidence>
<gene>
    <name evidence="9" type="ORF">SAMN06296036_13057</name>
</gene>
<accession>A0A1Y6CUZ6</accession>
<keyword evidence="5 9" id="KW-0418">Kinase</keyword>
<dbReference type="Gene3D" id="3.30.565.10">
    <property type="entry name" value="Histidine kinase-like ATPase, C-terminal domain"/>
    <property type="match status" value="1"/>
</dbReference>
<keyword evidence="6" id="KW-0902">Two-component regulatory system</keyword>